<name>A0A814SXR6_9BILA</name>
<evidence type="ECO:0000313" key="5">
    <source>
        <dbReference type="Proteomes" id="UP000663829"/>
    </source>
</evidence>
<dbReference type="EMBL" id="CAJNOQ010006982">
    <property type="protein sequence ID" value="CAF1153957.1"/>
    <property type="molecule type" value="Genomic_DNA"/>
</dbReference>
<protein>
    <submittedName>
        <fullName evidence="2">Uncharacterized protein</fullName>
    </submittedName>
</protein>
<organism evidence="2 5">
    <name type="scientific">Didymodactylos carnosus</name>
    <dbReference type="NCBI Taxonomy" id="1234261"/>
    <lineage>
        <taxon>Eukaryota</taxon>
        <taxon>Metazoa</taxon>
        <taxon>Spiralia</taxon>
        <taxon>Gnathifera</taxon>
        <taxon>Rotifera</taxon>
        <taxon>Eurotatoria</taxon>
        <taxon>Bdelloidea</taxon>
        <taxon>Philodinida</taxon>
        <taxon>Philodinidae</taxon>
        <taxon>Didymodactylos</taxon>
    </lineage>
</organism>
<keyword evidence="5" id="KW-1185">Reference proteome</keyword>
<dbReference type="InterPro" id="IPR016024">
    <property type="entry name" value="ARM-type_fold"/>
</dbReference>
<dbReference type="Proteomes" id="UP000681722">
    <property type="component" value="Unassembled WGS sequence"/>
</dbReference>
<reference evidence="2" key="1">
    <citation type="submission" date="2021-02" db="EMBL/GenBank/DDBJ databases">
        <authorList>
            <person name="Nowell W R."/>
        </authorList>
    </citation>
    <scope>NUCLEOTIDE SEQUENCE</scope>
</reference>
<dbReference type="SUPFAM" id="SSF48371">
    <property type="entry name" value="ARM repeat"/>
    <property type="match status" value="1"/>
</dbReference>
<dbReference type="AlphaFoldDB" id="A0A814SXR6"/>
<accession>A0A814SXR6</accession>
<evidence type="ECO:0000313" key="4">
    <source>
        <dbReference type="EMBL" id="CAF3917421.1"/>
    </source>
</evidence>
<dbReference type="InterPro" id="IPR011989">
    <property type="entry name" value="ARM-like"/>
</dbReference>
<gene>
    <name evidence="2" type="ORF">GPM918_LOCUS21329</name>
    <name evidence="1" type="ORF">OVA965_LOCUS3003</name>
    <name evidence="4" type="ORF">SRO942_LOCUS21326</name>
    <name evidence="3" type="ORF">TMI583_LOCUS3006</name>
</gene>
<dbReference type="Proteomes" id="UP000677228">
    <property type="component" value="Unassembled WGS sequence"/>
</dbReference>
<evidence type="ECO:0000313" key="1">
    <source>
        <dbReference type="EMBL" id="CAF0769465.1"/>
    </source>
</evidence>
<dbReference type="Proteomes" id="UP000663829">
    <property type="component" value="Unassembled WGS sequence"/>
</dbReference>
<dbReference type="Gene3D" id="1.25.10.10">
    <property type="entry name" value="Leucine-rich Repeat Variant"/>
    <property type="match status" value="1"/>
</dbReference>
<evidence type="ECO:0000313" key="2">
    <source>
        <dbReference type="EMBL" id="CAF1153957.1"/>
    </source>
</evidence>
<proteinExistence type="predicted"/>
<dbReference type="EMBL" id="CAJNOK010000693">
    <property type="protein sequence ID" value="CAF0769465.1"/>
    <property type="molecule type" value="Genomic_DNA"/>
</dbReference>
<sequence>MSSELIATCRFKIQQQEKNISANELQQLFDHIVQEFHNTKDNLPIRSIKDVVTVLTTVGDYAKYSDASILNHHLFIILRNTLVILFQKWNTSNKLNDQEVAVFQGISVLFVWLTINVNDTNINHFKTIFVNKSLIESIIQCINSITTNDKHLDSANLICLNKIITALHILQYKRLELRDDPLLLDLLDSIVNFLCSTHYVETFKRVQPDSTQLTIREEFVLLICPGYVVYCFGKDQENICLRLCNYVLIYFTNILSIFTKLISKWNKAIVLVMKCMVSMLQKLALSKYLQRDRNQHIQLIDYINVILNSVNSVHVLRDDTGVILLSYSIVYLFSLTFEPTLLTVIKEKKLASTILKLIDENDDYVSVNAYHLLSLIIDEQDIEKLENSKKIIKVFIGLIKKNIEDISRIVLVQNTLISLKSFVRHNKIRNELIKQTTAIQMLVQITTEKKLNIIEVQQHTIEILCILTFNQKVANILKNDQMFIIHIESLLGSKQATLQKAAEKIILQLQKDNREANTGILISSRIFGISTIPADHFQSNVESELRNTAKSNLAYLSKKCFCKENSTAYRKLDSSTL</sequence>
<dbReference type="EMBL" id="CAJOBA010000694">
    <property type="protein sequence ID" value="CAF3550221.1"/>
    <property type="molecule type" value="Genomic_DNA"/>
</dbReference>
<comment type="caution">
    <text evidence="2">The sequence shown here is derived from an EMBL/GenBank/DDBJ whole genome shotgun (WGS) entry which is preliminary data.</text>
</comment>
<dbReference type="EMBL" id="CAJOBC010006982">
    <property type="protein sequence ID" value="CAF3917421.1"/>
    <property type="molecule type" value="Genomic_DNA"/>
</dbReference>
<dbReference type="Proteomes" id="UP000682733">
    <property type="component" value="Unassembled WGS sequence"/>
</dbReference>
<evidence type="ECO:0000313" key="3">
    <source>
        <dbReference type="EMBL" id="CAF3550221.1"/>
    </source>
</evidence>